<feature type="signal peptide" evidence="1">
    <location>
        <begin position="1"/>
        <end position="19"/>
    </location>
</feature>
<proteinExistence type="predicted"/>
<comment type="caution">
    <text evidence="2">The sequence shown here is derived from an EMBL/GenBank/DDBJ whole genome shotgun (WGS) entry which is preliminary data.</text>
</comment>
<sequence>MIKKITYVLTCQLIMLAFATMGCKGNTPVQIKDSTALNKPQADRAVKTSVPTKSNDEQQFRAFLKKFKASVKNVDKEQLKNMFYFPLQTQPQWTAEDMKATTINPAEGLVSVAEYPKYEGTIFSKDALRLIPQSREDDLSEIDNTTTENYYITLKKATDKGSTLYELQQQYEQKNGKETSYGFVFGRVKGQYKVISYFCPWPLKD</sequence>
<organism evidence="2 3">
    <name type="scientific">Mucilaginibacter lappiensis</name>
    <dbReference type="NCBI Taxonomy" id="354630"/>
    <lineage>
        <taxon>Bacteria</taxon>
        <taxon>Pseudomonadati</taxon>
        <taxon>Bacteroidota</taxon>
        <taxon>Sphingobacteriia</taxon>
        <taxon>Sphingobacteriales</taxon>
        <taxon>Sphingobacteriaceae</taxon>
        <taxon>Mucilaginibacter</taxon>
    </lineage>
</organism>
<evidence type="ECO:0000313" key="3">
    <source>
        <dbReference type="Proteomes" id="UP000548326"/>
    </source>
</evidence>
<keyword evidence="1" id="KW-0732">Signal</keyword>
<accession>A0A841JCL3</accession>
<evidence type="ECO:0000313" key="2">
    <source>
        <dbReference type="EMBL" id="MBB6128364.1"/>
    </source>
</evidence>
<feature type="chain" id="PRO_5032372383" evidence="1">
    <location>
        <begin position="20"/>
        <end position="205"/>
    </location>
</feature>
<evidence type="ECO:0000256" key="1">
    <source>
        <dbReference type="SAM" id="SignalP"/>
    </source>
</evidence>
<name>A0A841JCL3_9SPHI</name>
<protein>
    <submittedName>
        <fullName evidence="2">Uncharacterized protein</fullName>
    </submittedName>
</protein>
<dbReference type="Proteomes" id="UP000548326">
    <property type="component" value="Unassembled WGS sequence"/>
</dbReference>
<dbReference type="EMBL" id="JACHCA010000006">
    <property type="protein sequence ID" value="MBB6128364.1"/>
    <property type="molecule type" value="Genomic_DNA"/>
</dbReference>
<reference evidence="2 3" key="1">
    <citation type="submission" date="2020-08" db="EMBL/GenBank/DDBJ databases">
        <title>Genomic Encyclopedia of Type Strains, Phase IV (KMG-V): Genome sequencing to study the core and pangenomes of soil and plant-associated prokaryotes.</title>
        <authorList>
            <person name="Whitman W."/>
        </authorList>
    </citation>
    <scope>NUCLEOTIDE SEQUENCE [LARGE SCALE GENOMIC DNA]</scope>
    <source>
        <strain evidence="2 3">MP601</strain>
    </source>
</reference>
<gene>
    <name evidence="2" type="ORF">HDF22_002485</name>
</gene>
<dbReference type="PROSITE" id="PS51257">
    <property type="entry name" value="PROKAR_LIPOPROTEIN"/>
    <property type="match status" value="1"/>
</dbReference>
<dbReference type="RefSeq" id="WP_183587773.1">
    <property type="nucleotide sequence ID" value="NZ_JACHCA010000006.1"/>
</dbReference>
<dbReference type="AlphaFoldDB" id="A0A841JCL3"/>